<dbReference type="InterPro" id="IPR012675">
    <property type="entry name" value="Beta-grasp_dom_sf"/>
</dbReference>
<dbReference type="RefSeq" id="WP_154738330.1">
    <property type="nucleotide sequence ID" value="NZ_WMBQ01000001.1"/>
</dbReference>
<evidence type="ECO:0000259" key="5">
    <source>
        <dbReference type="PROSITE" id="PS50125"/>
    </source>
</evidence>
<name>A0A6I3KH46_9HYPH</name>
<dbReference type="PANTHER" id="PTHR43081:SF17">
    <property type="entry name" value="BLL5647 PROTEIN"/>
    <property type="match status" value="1"/>
</dbReference>
<dbReference type="InterPro" id="IPR050697">
    <property type="entry name" value="Adenylyl/Guanylyl_Cyclase_3/4"/>
</dbReference>
<evidence type="ECO:0000256" key="3">
    <source>
        <dbReference type="ARBA" id="ARBA00023136"/>
    </source>
</evidence>
<dbReference type="InterPro" id="IPR036010">
    <property type="entry name" value="2Fe-2S_ferredoxin-like_sf"/>
</dbReference>
<keyword evidence="4" id="KW-0812">Transmembrane</keyword>
<dbReference type="InterPro" id="IPR029787">
    <property type="entry name" value="Nucleotide_cyclase"/>
</dbReference>
<dbReference type="Proteomes" id="UP000440694">
    <property type="component" value="Unassembled WGS sequence"/>
</dbReference>
<comment type="subcellular location">
    <subcellularLocation>
        <location evidence="1">Cell membrane</location>
        <topology evidence="1">Multi-pass membrane protein</topology>
    </subcellularLocation>
</comment>
<dbReference type="SMART" id="SM00044">
    <property type="entry name" value="CYCc"/>
    <property type="match status" value="1"/>
</dbReference>
<dbReference type="PROSITE" id="PS50125">
    <property type="entry name" value="GUANYLATE_CYCLASE_2"/>
    <property type="match status" value="1"/>
</dbReference>
<keyword evidence="4" id="KW-1133">Transmembrane helix</keyword>
<feature type="domain" description="2Fe-2S ferredoxin-type" evidence="6">
    <location>
        <begin position="253"/>
        <end position="349"/>
    </location>
</feature>
<dbReference type="GO" id="GO:0035556">
    <property type="term" value="P:intracellular signal transduction"/>
    <property type="evidence" value="ECO:0007669"/>
    <property type="project" value="InterPro"/>
</dbReference>
<dbReference type="CDD" id="cd07302">
    <property type="entry name" value="CHD"/>
    <property type="match status" value="1"/>
</dbReference>
<dbReference type="Pfam" id="PF00211">
    <property type="entry name" value="Guanylate_cyc"/>
    <property type="match status" value="1"/>
</dbReference>
<dbReference type="PROSITE" id="PS51085">
    <property type="entry name" value="2FE2S_FER_2"/>
    <property type="match status" value="1"/>
</dbReference>
<sequence length="583" mass="64071">MHVLWRGDTLQRLRLVSGLILFTFAATHFINHSLGLISVDWMHEMQKWRWVVTRSWPGTIVLLAALLTHASLGLYKLAGRATLRLPRWELVQILLGISIPFLLLPHIINTRIAHVFFNVNDIYVYELAKLWPASAIIQSLLLVIVWVHGCMGIHFWMRLYPAYRRIFPLLLTLAVIIPLSALGGFAVAGSNVAAAIEIPSVFANLKVLTRWPDAAASESLAWLRNLARIEFGAVLAVIFGCIAWTYFARVAGPKVTVAYTSGPTVRVPQGPTLLEISRMSRVPHASVCGGRARCSTCRVRIERGSYGLPPPVFPEVVTLGSIGAPPNVRLACQIRPEHYLIVTRLLKSETAGPEDIAIEEADSAGVEKTLAVMFVDLRDFTRLSEKRLPFDVVYVLNEFFGVVGAAITEHGGWIDKFLGDGLLAVFGQRDGVEAGCRQALRTARDVDLALDHINAKLEAELGRPLAVGIGIDAGPLLVGRIGYGESVDFTVIGNPVNVASRLESLTKERDVQLIMSRGVVRMTGWIPPAALTDQVSVRGVAEPVGIIMVKRGRELPADVLALRAEEKEKEKPAAWTAGFWGRR</sequence>
<dbReference type="Pfam" id="PF00111">
    <property type="entry name" value="Fer2"/>
    <property type="match status" value="1"/>
</dbReference>
<feature type="transmembrane region" description="Helical" evidence="4">
    <location>
        <begin position="56"/>
        <end position="78"/>
    </location>
</feature>
<feature type="transmembrane region" description="Helical" evidence="4">
    <location>
        <begin position="12"/>
        <end position="36"/>
    </location>
</feature>
<proteinExistence type="predicted"/>
<dbReference type="PANTHER" id="PTHR43081">
    <property type="entry name" value="ADENYLATE CYCLASE, TERMINAL-DIFFERENTIATION SPECIFIC-RELATED"/>
    <property type="match status" value="1"/>
</dbReference>
<comment type="caution">
    <text evidence="7">The sequence shown here is derived from an EMBL/GenBank/DDBJ whole genome shotgun (WGS) entry which is preliminary data.</text>
</comment>
<feature type="transmembrane region" description="Helical" evidence="4">
    <location>
        <begin position="90"/>
        <end position="108"/>
    </location>
</feature>
<evidence type="ECO:0000256" key="4">
    <source>
        <dbReference type="SAM" id="Phobius"/>
    </source>
</evidence>
<keyword evidence="8" id="KW-1185">Reference proteome</keyword>
<accession>A0A6I3KH46</accession>
<dbReference type="SUPFAM" id="SSF55073">
    <property type="entry name" value="Nucleotide cyclase"/>
    <property type="match status" value="1"/>
</dbReference>
<evidence type="ECO:0000256" key="2">
    <source>
        <dbReference type="ARBA" id="ARBA00022475"/>
    </source>
</evidence>
<dbReference type="GO" id="GO:0004016">
    <property type="term" value="F:adenylate cyclase activity"/>
    <property type="evidence" value="ECO:0007669"/>
    <property type="project" value="UniProtKB-ARBA"/>
</dbReference>
<feature type="transmembrane region" description="Helical" evidence="4">
    <location>
        <begin position="169"/>
        <end position="196"/>
    </location>
</feature>
<dbReference type="InterPro" id="IPR001041">
    <property type="entry name" value="2Fe-2S_ferredoxin-type"/>
</dbReference>
<dbReference type="EMBL" id="WMBQ01000001">
    <property type="protein sequence ID" value="MTD93828.1"/>
    <property type="molecule type" value="Genomic_DNA"/>
</dbReference>
<organism evidence="7 8">
    <name type="scientific">Hyphomicrobium album</name>
    <dbReference type="NCBI Taxonomy" id="2665159"/>
    <lineage>
        <taxon>Bacteria</taxon>
        <taxon>Pseudomonadati</taxon>
        <taxon>Pseudomonadota</taxon>
        <taxon>Alphaproteobacteria</taxon>
        <taxon>Hyphomicrobiales</taxon>
        <taxon>Hyphomicrobiaceae</taxon>
        <taxon>Hyphomicrobium</taxon>
    </lineage>
</organism>
<dbReference type="CDD" id="cd00207">
    <property type="entry name" value="fer2"/>
    <property type="match status" value="1"/>
</dbReference>
<evidence type="ECO:0000313" key="8">
    <source>
        <dbReference type="Proteomes" id="UP000440694"/>
    </source>
</evidence>
<keyword evidence="3 4" id="KW-0472">Membrane</keyword>
<dbReference type="GO" id="GO:0005886">
    <property type="term" value="C:plasma membrane"/>
    <property type="evidence" value="ECO:0007669"/>
    <property type="project" value="UniProtKB-SubCell"/>
</dbReference>
<gene>
    <name evidence="7" type="ORF">GIW81_05710</name>
</gene>
<feature type="transmembrane region" description="Helical" evidence="4">
    <location>
        <begin position="135"/>
        <end position="157"/>
    </location>
</feature>
<evidence type="ECO:0000256" key="1">
    <source>
        <dbReference type="ARBA" id="ARBA00004651"/>
    </source>
</evidence>
<evidence type="ECO:0000313" key="7">
    <source>
        <dbReference type="EMBL" id="MTD93828.1"/>
    </source>
</evidence>
<dbReference type="SUPFAM" id="SSF81343">
    <property type="entry name" value="Fumarate reductase respiratory complex transmembrane subunits"/>
    <property type="match status" value="1"/>
</dbReference>
<keyword evidence="2" id="KW-1003">Cell membrane</keyword>
<dbReference type="InterPro" id="IPR034804">
    <property type="entry name" value="SQR/QFR_C/D"/>
</dbReference>
<dbReference type="SUPFAM" id="SSF54292">
    <property type="entry name" value="2Fe-2S ferredoxin-like"/>
    <property type="match status" value="1"/>
</dbReference>
<dbReference type="Gene3D" id="3.10.20.30">
    <property type="match status" value="1"/>
</dbReference>
<feature type="transmembrane region" description="Helical" evidence="4">
    <location>
        <begin position="229"/>
        <end position="247"/>
    </location>
</feature>
<evidence type="ECO:0000259" key="6">
    <source>
        <dbReference type="PROSITE" id="PS51085"/>
    </source>
</evidence>
<feature type="domain" description="Guanylate cyclase" evidence="5">
    <location>
        <begin position="371"/>
        <end position="503"/>
    </location>
</feature>
<dbReference type="GO" id="GO:0051536">
    <property type="term" value="F:iron-sulfur cluster binding"/>
    <property type="evidence" value="ECO:0007669"/>
    <property type="project" value="InterPro"/>
</dbReference>
<dbReference type="GO" id="GO:0006171">
    <property type="term" value="P:cAMP biosynthetic process"/>
    <property type="evidence" value="ECO:0007669"/>
    <property type="project" value="TreeGrafter"/>
</dbReference>
<dbReference type="InterPro" id="IPR001054">
    <property type="entry name" value="A/G_cyclase"/>
</dbReference>
<protein>
    <submittedName>
        <fullName evidence="7">2Fe-2S iron-sulfur cluster binding domain-containing protein</fullName>
    </submittedName>
</protein>
<dbReference type="Gene3D" id="3.30.70.1230">
    <property type="entry name" value="Nucleotide cyclase"/>
    <property type="match status" value="1"/>
</dbReference>
<dbReference type="AlphaFoldDB" id="A0A6I3KH46"/>
<reference evidence="7 8" key="1">
    <citation type="submission" date="2019-11" db="EMBL/GenBank/DDBJ databases">
        <title>Identification of a novel strain.</title>
        <authorList>
            <person name="Xu Q."/>
            <person name="Wang G."/>
        </authorList>
    </citation>
    <scope>NUCLEOTIDE SEQUENCE [LARGE SCALE GENOMIC DNA]</scope>
    <source>
        <strain evidence="8">xq</strain>
    </source>
</reference>